<dbReference type="NCBIfam" id="TIGR02281">
    <property type="entry name" value="clan_AA_DTGA"/>
    <property type="match status" value="1"/>
</dbReference>
<dbReference type="GO" id="GO:0006508">
    <property type="term" value="P:proteolysis"/>
    <property type="evidence" value="ECO:0007669"/>
    <property type="project" value="UniProtKB-KW"/>
</dbReference>
<dbReference type="OrthoDB" id="7595324at2"/>
<name>A0A6B8KD57_9HYPH</name>
<dbReference type="EC" id="3.4.23.-" evidence="2"/>
<feature type="region of interest" description="Disordered" evidence="1">
    <location>
        <begin position="30"/>
        <end position="54"/>
    </location>
</feature>
<dbReference type="Gene3D" id="2.40.70.10">
    <property type="entry name" value="Acid Proteases"/>
    <property type="match status" value="1"/>
</dbReference>
<dbReference type="PROSITE" id="PS00141">
    <property type="entry name" value="ASP_PROTEASE"/>
    <property type="match status" value="1"/>
</dbReference>
<keyword evidence="2" id="KW-0378">Hydrolase</keyword>
<gene>
    <name evidence="2" type="ORF">H2LOC_010920</name>
</gene>
<dbReference type="InterPro" id="IPR034122">
    <property type="entry name" value="Retropepsin-like_bacterial"/>
</dbReference>
<dbReference type="InterPro" id="IPR021109">
    <property type="entry name" value="Peptidase_aspartic_dom_sf"/>
</dbReference>
<dbReference type="EMBL" id="CP046052">
    <property type="protein sequence ID" value="QGM46166.1"/>
    <property type="molecule type" value="Genomic_DNA"/>
</dbReference>
<keyword evidence="3" id="KW-1185">Reference proteome</keyword>
<evidence type="ECO:0000256" key="1">
    <source>
        <dbReference type="SAM" id="MobiDB-lite"/>
    </source>
</evidence>
<dbReference type="GO" id="GO:0004190">
    <property type="term" value="F:aspartic-type endopeptidase activity"/>
    <property type="evidence" value="ECO:0007669"/>
    <property type="project" value="InterPro"/>
</dbReference>
<keyword evidence="2" id="KW-0645">Protease</keyword>
<dbReference type="SUPFAM" id="SSF50630">
    <property type="entry name" value="Acid proteases"/>
    <property type="match status" value="1"/>
</dbReference>
<proteinExistence type="predicted"/>
<dbReference type="InterPro" id="IPR001969">
    <property type="entry name" value="Aspartic_peptidase_AS"/>
</dbReference>
<reference evidence="2 3" key="1">
    <citation type="submission" date="2019-11" db="EMBL/GenBank/DDBJ databases">
        <title>The genome sequence of Methylocystis heyeri.</title>
        <authorList>
            <person name="Oshkin I.Y."/>
            <person name="Miroshnikov K."/>
            <person name="Dedysh S.N."/>
        </authorList>
    </citation>
    <scope>NUCLEOTIDE SEQUENCE [LARGE SCALE GENOMIC DNA]</scope>
    <source>
        <strain evidence="2 3">H2</strain>
    </source>
</reference>
<sequence>MLSTTLKYGGLALILGVGAAELSQKMSLSLNERPPQPAIAQRSAPTPAPAPQRAAAPVYVPTPSTLDEFRIAANEQGHYFADVYVDGQPIKVVVDTGATSVALREEDAAALGLNPAPSEFTVAVQTANGVAHAAAVKLREVKIGAIQLFDVDALVTERGALGVNLLGMTFLSRLSRVEIVGGSLLLRK</sequence>
<dbReference type="AlphaFoldDB" id="A0A6B8KD57"/>
<protein>
    <submittedName>
        <fullName evidence="2">TIGR02281 family clan AA aspartic protease</fullName>
        <ecNumber evidence="2">3.4.23.-</ecNumber>
    </submittedName>
</protein>
<dbReference type="Pfam" id="PF13975">
    <property type="entry name" value="gag-asp_proteas"/>
    <property type="match status" value="1"/>
</dbReference>
<dbReference type="CDD" id="cd05483">
    <property type="entry name" value="retropepsin_like_bacteria"/>
    <property type="match status" value="1"/>
</dbReference>
<accession>A0A6B8KD57</accession>
<dbReference type="KEGG" id="mhey:H2LOC_010920"/>
<dbReference type="InterPro" id="IPR011969">
    <property type="entry name" value="Clan_AA_Asp_peptidase_C"/>
</dbReference>
<evidence type="ECO:0000313" key="3">
    <source>
        <dbReference type="Proteomes" id="UP000309061"/>
    </source>
</evidence>
<organism evidence="2 3">
    <name type="scientific">Methylocystis heyeri</name>
    <dbReference type="NCBI Taxonomy" id="391905"/>
    <lineage>
        <taxon>Bacteria</taxon>
        <taxon>Pseudomonadati</taxon>
        <taxon>Pseudomonadota</taxon>
        <taxon>Alphaproteobacteria</taxon>
        <taxon>Hyphomicrobiales</taxon>
        <taxon>Methylocystaceae</taxon>
        <taxon>Methylocystis</taxon>
    </lineage>
</organism>
<dbReference type="Proteomes" id="UP000309061">
    <property type="component" value="Chromosome"/>
</dbReference>
<feature type="compositionally biased region" description="Low complexity" evidence="1">
    <location>
        <begin position="40"/>
        <end position="54"/>
    </location>
</feature>
<evidence type="ECO:0000313" key="2">
    <source>
        <dbReference type="EMBL" id="QGM46166.1"/>
    </source>
</evidence>
<dbReference type="RefSeq" id="WP_136496421.1">
    <property type="nucleotide sequence ID" value="NZ_CP046052.1"/>
</dbReference>